<reference evidence="9 10" key="1">
    <citation type="submission" date="2020-01" db="EMBL/GenBank/DDBJ databases">
        <title>Identification and distribution of gene clusters putatively required for synthesis of sphingolipid metabolism inhibitors in phylogenetically diverse species of the filamentous fungus Fusarium.</title>
        <authorList>
            <person name="Kim H.-S."/>
            <person name="Busman M."/>
            <person name="Brown D.W."/>
            <person name="Divon H."/>
            <person name="Uhlig S."/>
            <person name="Proctor R.H."/>
        </authorList>
    </citation>
    <scope>NUCLEOTIDE SEQUENCE [LARGE SCALE GENOMIC DNA]</scope>
    <source>
        <strain evidence="9 10">NRRL 20459</strain>
    </source>
</reference>
<comment type="subcellular location">
    <subcellularLocation>
        <location evidence="1">Membrane</location>
        <topology evidence="1">Multi-pass membrane protein</topology>
    </subcellularLocation>
</comment>
<feature type="transmembrane region" description="Helical" evidence="7">
    <location>
        <begin position="206"/>
        <end position="226"/>
    </location>
</feature>
<feature type="domain" description="Rhodopsin" evidence="8">
    <location>
        <begin position="69"/>
        <end position="305"/>
    </location>
</feature>
<keyword evidence="10" id="KW-1185">Reference proteome</keyword>
<dbReference type="EMBL" id="JAADYS010001128">
    <property type="protein sequence ID" value="KAF4464898.1"/>
    <property type="molecule type" value="Genomic_DNA"/>
</dbReference>
<keyword evidence="3 7" id="KW-1133">Transmembrane helix</keyword>
<dbReference type="InterPro" id="IPR049326">
    <property type="entry name" value="Rhodopsin_dom_fungi"/>
</dbReference>
<dbReference type="Proteomes" id="UP000554235">
    <property type="component" value="Unassembled WGS sequence"/>
</dbReference>
<evidence type="ECO:0000313" key="10">
    <source>
        <dbReference type="Proteomes" id="UP000554235"/>
    </source>
</evidence>
<evidence type="ECO:0000256" key="3">
    <source>
        <dbReference type="ARBA" id="ARBA00022989"/>
    </source>
</evidence>
<feature type="transmembrane region" description="Helical" evidence="7">
    <location>
        <begin position="129"/>
        <end position="152"/>
    </location>
</feature>
<comment type="caution">
    <text evidence="9">The sequence shown here is derived from an EMBL/GenBank/DDBJ whole genome shotgun (WGS) entry which is preliminary data.</text>
</comment>
<name>A0A8H4PBQ0_9HYPO</name>
<evidence type="ECO:0000256" key="2">
    <source>
        <dbReference type="ARBA" id="ARBA00022692"/>
    </source>
</evidence>
<dbReference type="GO" id="GO:0016020">
    <property type="term" value="C:membrane"/>
    <property type="evidence" value="ECO:0007669"/>
    <property type="project" value="UniProtKB-SubCell"/>
</dbReference>
<proteinExistence type="inferred from homology"/>
<accession>A0A8H4PBQ0</accession>
<comment type="similarity">
    <text evidence="5">Belongs to the SAT4 family.</text>
</comment>
<evidence type="ECO:0000313" key="9">
    <source>
        <dbReference type="EMBL" id="KAF4464898.1"/>
    </source>
</evidence>
<organism evidence="9 10">
    <name type="scientific">Fusarium albosuccineum</name>
    <dbReference type="NCBI Taxonomy" id="1237068"/>
    <lineage>
        <taxon>Eukaryota</taxon>
        <taxon>Fungi</taxon>
        <taxon>Dikarya</taxon>
        <taxon>Ascomycota</taxon>
        <taxon>Pezizomycotina</taxon>
        <taxon>Sordariomycetes</taxon>
        <taxon>Hypocreomycetidae</taxon>
        <taxon>Hypocreales</taxon>
        <taxon>Nectriaceae</taxon>
        <taxon>Fusarium</taxon>
        <taxon>Fusarium decemcellulare species complex</taxon>
    </lineage>
</organism>
<gene>
    <name evidence="9" type="ORF">FALBO_8262</name>
</gene>
<feature type="transmembrane region" description="Helical" evidence="7">
    <location>
        <begin position="246"/>
        <end position="266"/>
    </location>
</feature>
<feature type="transmembrane region" description="Helical" evidence="7">
    <location>
        <begin position="85"/>
        <end position="109"/>
    </location>
</feature>
<dbReference type="AlphaFoldDB" id="A0A8H4PBQ0"/>
<feature type="transmembrane region" description="Helical" evidence="7">
    <location>
        <begin position="164"/>
        <end position="186"/>
    </location>
</feature>
<keyword evidence="4 7" id="KW-0472">Membrane</keyword>
<dbReference type="InterPro" id="IPR052337">
    <property type="entry name" value="SAT4-like"/>
</dbReference>
<dbReference type="Pfam" id="PF20684">
    <property type="entry name" value="Fung_rhodopsin"/>
    <property type="match status" value="1"/>
</dbReference>
<evidence type="ECO:0000256" key="5">
    <source>
        <dbReference type="ARBA" id="ARBA00038359"/>
    </source>
</evidence>
<feature type="region of interest" description="Disordered" evidence="6">
    <location>
        <begin position="327"/>
        <end position="395"/>
    </location>
</feature>
<evidence type="ECO:0000259" key="8">
    <source>
        <dbReference type="Pfam" id="PF20684"/>
    </source>
</evidence>
<dbReference type="PANTHER" id="PTHR33048">
    <property type="entry name" value="PTH11-LIKE INTEGRAL MEMBRANE PROTEIN (AFU_ORTHOLOGUE AFUA_5G11245)"/>
    <property type="match status" value="1"/>
</dbReference>
<sequence length="410" mass="46001">CLVLSLIGVKISAPNLDFTRRSNAAMVKPAMEPPEGMESNFDNPNREMYYICIVSNAIAIPVCTVFVFLRFWARHRLSMRPQADDIACIIGYIGFMGYCTICLLMLRYGGGLHQWDVPEPLLARYNQTVYATMVNYGPTVFAIKAAILLFLARIFSPYKTYVKWIYGFLGVMAIYYVVMLFLKMFICRPISMFWGATTDGECFNQRLLILIDNIISLISDIVVLLLPCPLTKKLQVGLMTKLKIGAVFGVGGIACIFGLVRLVFIIQNGESPDQTYAFVQINLTGIAECGIGVVCSCFPFLPMLWKSILHKDKPGYSSNYSKSQFEMMSSSQKRSRNTTQNPSSIHFKDELDSDENNLINGGKSYVTTRVRVGDDTTERGSASGGSNGFRPSFDDSHIVRTVEVRQYEER</sequence>
<evidence type="ECO:0000256" key="6">
    <source>
        <dbReference type="SAM" id="MobiDB-lite"/>
    </source>
</evidence>
<keyword evidence="2 7" id="KW-0812">Transmembrane</keyword>
<feature type="compositionally biased region" description="Polar residues" evidence="6">
    <location>
        <begin position="327"/>
        <end position="344"/>
    </location>
</feature>
<feature type="transmembrane region" description="Helical" evidence="7">
    <location>
        <begin position="278"/>
        <end position="301"/>
    </location>
</feature>
<dbReference type="PANTHER" id="PTHR33048:SF108">
    <property type="entry name" value="INTEGRAL MEMBRANE PROTEIN"/>
    <property type="match status" value="1"/>
</dbReference>
<protein>
    <recommendedName>
        <fullName evidence="8">Rhodopsin domain-containing protein</fullName>
    </recommendedName>
</protein>
<evidence type="ECO:0000256" key="7">
    <source>
        <dbReference type="SAM" id="Phobius"/>
    </source>
</evidence>
<feature type="non-terminal residue" evidence="9">
    <location>
        <position position="410"/>
    </location>
</feature>
<dbReference type="OrthoDB" id="5378633at2759"/>
<evidence type="ECO:0000256" key="4">
    <source>
        <dbReference type="ARBA" id="ARBA00023136"/>
    </source>
</evidence>
<evidence type="ECO:0000256" key="1">
    <source>
        <dbReference type="ARBA" id="ARBA00004141"/>
    </source>
</evidence>
<feature type="non-terminal residue" evidence="9">
    <location>
        <position position="1"/>
    </location>
</feature>
<feature type="transmembrane region" description="Helical" evidence="7">
    <location>
        <begin position="48"/>
        <end position="73"/>
    </location>
</feature>